<organism evidence="1 2">
    <name type="scientific">Xenopus laevis</name>
    <name type="common">African clawed frog</name>
    <dbReference type="NCBI Taxonomy" id="8355"/>
    <lineage>
        <taxon>Eukaryota</taxon>
        <taxon>Metazoa</taxon>
        <taxon>Chordata</taxon>
        <taxon>Craniata</taxon>
        <taxon>Vertebrata</taxon>
        <taxon>Euteleostomi</taxon>
        <taxon>Amphibia</taxon>
        <taxon>Batrachia</taxon>
        <taxon>Anura</taxon>
        <taxon>Pipoidea</taxon>
        <taxon>Pipidae</taxon>
        <taxon>Xenopodinae</taxon>
        <taxon>Xenopus</taxon>
        <taxon>Xenopus</taxon>
    </lineage>
</organism>
<dbReference type="GeneID" id="121394769"/>
<evidence type="ECO:0000313" key="1">
    <source>
        <dbReference type="Proteomes" id="UP000186698"/>
    </source>
</evidence>
<evidence type="ECO:0000313" key="2">
    <source>
        <dbReference type="RefSeq" id="XP_041422620.1"/>
    </source>
</evidence>
<dbReference type="RefSeq" id="XP_041422620.1">
    <property type="nucleotide sequence ID" value="XM_041566686.1"/>
</dbReference>
<proteinExistence type="predicted"/>
<dbReference type="Proteomes" id="UP000186698">
    <property type="component" value="Chromosome 6L"/>
</dbReference>
<gene>
    <name evidence="2" type="primary">LOC121394769</name>
</gene>
<sequence length="160" mass="17943">MAVCLGAAICVNRVSEGTRENPQPAPALPSVLFPSSDEEPPFGKLRTMLPVETHALVPAPALPSVFFPSADKELLLWKLRTMLPVETHALVIYRQLWNAPTREMKRAEEGSRCTGKERRCCCWTSVRSQGGEIDRCSVDGRLFAVSEEDRKWIFLHQNHA</sequence>
<accession>A0A8J1KZ90</accession>
<name>A0A8J1KZ90_XENLA</name>
<protein>
    <submittedName>
        <fullName evidence="2">Uncharacterized protein LOC121394769 isoform X3</fullName>
    </submittedName>
</protein>
<dbReference type="AlphaFoldDB" id="A0A8J1KZ90"/>
<keyword evidence="1" id="KW-1185">Reference proteome</keyword>
<reference evidence="2" key="1">
    <citation type="submission" date="2025-08" db="UniProtKB">
        <authorList>
            <consortium name="RefSeq"/>
        </authorList>
    </citation>
    <scope>IDENTIFICATION</scope>
    <source>
        <strain evidence="2">J_2021</strain>
        <tissue evidence="2">Erythrocytes</tissue>
    </source>
</reference>